<accession>A0A919EGG8</accession>
<keyword evidence="3" id="KW-1185">Reference proteome</keyword>
<dbReference type="Proteomes" id="UP000638313">
    <property type="component" value="Unassembled WGS sequence"/>
</dbReference>
<sequence>MPLPTEPTHWTVTLTPAEPPAAAAPSLRARARRWALTAVALFAAYLIGTAQADGSTAAPPAPAYTAPTTVTVEPQR</sequence>
<evidence type="ECO:0000256" key="1">
    <source>
        <dbReference type="SAM" id="MobiDB-lite"/>
    </source>
</evidence>
<comment type="caution">
    <text evidence="2">The sequence shown here is derived from an EMBL/GenBank/DDBJ whole genome shotgun (WGS) entry which is preliminary data.</text>
</comment>
<feature type="compositionally biased region" description="Low complexity" evidence="1">
    <location>
        <begin position="63"/>
        <end position="76"/>
    </location>
</feature>
<gene>
    <name evidence="2" type="ORF">GCM10010218_65480</name>
</gene>
<protein>
    <submittedName>
        <fullName evidence="2">Uncharacterized protein</fullName>
    </submittedName>
</protein>
<evidence type="ECO:0000313" key="2">
    <source>
        <dbReference type="EMBL" id="GHF75451.1"/>
    </source>
</evidence>
<dbReference type="RefSeq" id="WP_190133437.1">
    <property type="nucleotide sequence ID" value="NZ_BNBD01000031.1"/>
</dbReference>
<organism evidence="2 3">
    <name type="scientific">Streptomyces mashuensis</name>
    <dbReference type="NCBI Taxonomy" id="33904"/>
    <lineage>
        <taxon>Bacteria</taxon>
        <taxon>Bacillati</taxon>
        <taxon>Actinomycetota</taxon>
        <taxon>Actinomycetes</taxon>
        <taxon>Kitasatosporales</taxon>
        <taxon>Streptomycetaceae</taxon>
        <taxon>Streptomyces</taxon>
    </lineage>
</organism>
<evidence type="ECO:0000313" key="3">
    <source>
        <dbReference type="Proteomes" id="UP000638313"/>
    </source>
</evidence>
<proteinExistence type="predicted"/>
<reference evidence="2" key="2">
    <citation type="submission" date="2020-09" db="EMBL/GenBank/DDBJ databases">
        <authorList>
            <person name="Sun Q."/>
            <person name="Ohkuma M."/>
        </authorList>
    </citation>
    <scope>NUCLEOTIDE SEQUENCE</scope>
    <source>
        <strain evidence="2">JCM 4059</strain>
    </source>
</reference>
<dbReference type="AlphaFoldDB" id="A0A919EGG8"/>
<reference evidence="2" key="1">
    <citation type="journal article" date="2014" name="Int. J. Syst. Evol. Microbiol.">
        <title>Complete genome sequence of Corynebacterium casei LMG S-19264T (=DSM 44701T), isolated from a smear-ripened cheese.</title>
        <authorList>
            <consortium name="US DOE Joint Genome Institute (JGI-PGF)"/>
            <person name="Walter F."/>
            <person name="Albersmeier A."/>
            <person name="Kalinowski J."/>
            <person name="Ruckert C."/>
        </authorList>
    </citation>
    <scope>NUCLEOTIDE SEQUENCE</scope>
    <source>
        <strain evidence="2">JCM 4059</strain>
    </source>
</reference>
<name>A0A919EGG8_9ACTN</name>
<dbReference type="EMBL" id="BNBD01000031">
    <property type="protein sequence ID" value="GHF75451.1"/>
    <property type="molecule type" value="Genomic_DNA"/>
</dbReference>
<feature type="region of interest" description="Disordered" evidence="1">
    <location>
        <begin position="53"/>
        <end position="76"/>
    </location>
</feature>